<name>A0A1X1D0P5_9GAMM</name>
<dbReference type="OrthoDB" id="69012at2"/>
<accession>A0A1X1D0P5</accession>
<evidence type="ECO:0000313" key="3">
    <source>
        <dbReference type="Proteomes" id="UP000193558"/>
    </source>
</evidence>
<organism evidence="2 3">
    <name type="scientific">Pantoea rwandensis</name>
    <dbReference type="NCBI Taxonomy" id="1076550"/>
    <lineage>
        <taxon>Bacteria</taxon>
        <taxon>Pseudomonadati</taxon>
        <taxon>Pseudomonadota</taxon>
        <taxon>Gammaproteobacteria</taxon>
        <taxon>Enterobacterales</taxon>
        <taxon>Erwiniaceae</taxon>
        <taxon>Pantoea</taxon>
    </lineage>
</organism>
<reference evidence="2 3" key="1">
    <citation type="journal article" date="2017" name="Antonie Van Leeuwenhoek">
        <title>Phylogenomic resolution of the bacterial genus Pantoea and its relationship with Erwinia and Tatumella.</title>
        <authorList>
            <person name="Palmer M."/>
            <person name="Steenkamp E.T."/>
            <person name="Coetzee M.P."/>
            <person name="Chan W.Y."/>
            <person name="van Zyl E."/>
            <person name="De Maayer P."/>
            <person name="Coutinho T.A."/>
            <person name="Blom J."/>
            <person name="Smits T.H."/>
            <person name="Duffy B."/>
            <person name="Venter S.N."/>
        </authorList>
    </citation>
    <scope>NUCLEOTIDE SEQUENCE [LARGE SCALE GENOMIC DNA]</scope>
    <source>
        <strain evidence="2 3">LMG 26275</strain>
    </source>
</reference>
<evidence type="ECO:0000313" key="2">
    <source>
        <dbReference type="EMBL" id="ORM70248.1"/>
    </source>
</evidence>
<dbReference type="AlphaFoldDB" id="A0A1X1D0P5"/>
<proteinExistence type="predicted"/>
<gene>
    <name evidence="2" type="ORF">HA51_08010</name>
</gene>
<protein>
    <submittedName>
        <fullName evidence="2">Peptidase</fullName>
    </submittedName>
</protein>
<dbReference type="RefSeq" id="WP_084934030.1">
    <property type="nucleotide sequence ID" value="NZ_MLFR01000005.1"/>
</dbReference>
<dbReference type="InterPro" id="IPR018728">
    <property type="entry name" value="DUF2268"/>
</dbReference>
<comment type="caution">
    <text evidence="2">The sequence shown here is derived from an EMBL/GenBank/DDBJ whole genome shotgun (WGS) entry which is preliminary data.</text>
</comment>
<dbReference type="Proteomes" id="UP000193558">
    <property type="component" value="Unassembled WGS sequence"/>
</dbReference>
<dbReference type="EMBL" id="MLFR01000005">
    <property type="protein sequence ID" value="ORM70248.1"/>
    <property type="molecule type" value="Genomic_DNA"/>
</dbReference>
<sequence length="211" mass="23598">MHSLELHFINARQSLSAKQHEISTALQHTWQLANTHLDFNALDVVVKAGQFVLEGKGCLGYTPEPGLVYLTVDPQSQDLTQESLSRMFAHELHHAARWDGPGYGRTLGEALVSEGLAGHFSLDVCGGEPEPWETLESAMLSPFINRALEQWSQHWYDHNAWFFGSGDMPRWCGYSLGFALIAAYLRDHPNQNAARLSGEDASQFQAYLVRS</sequence>
<evidence type="ECO:0000259" key="1">
    <source>
        <dbReference type="Pfam" id="PF10026"/>
    </source>
</evidence>
<feature type="domain" description="DUF2268" evidence="1">
    <location>
        <begin position="26"/>
        <end position="193"/>
    </location>
</feature>
<dbReference type="Pfam" id="PF10026">
    <property type="entry name" value="DUF2268"/>
    <property type="match status" value="1"/>
</dbReference>